<evidence type="ECO:0000256" key="1">
    <source>
        <dbReference type="ARBA" id="ARBA00010945"/>
    </source>
</evidence>
<sequence length="120" mass="13511">MDRVIFHCDLNAFYASVELLSYPELREKPVAVCGDPAARHGIILAKNEAAKAQGVKTAETIWQARRKCPALLLLPAHHDKYRYYSRLAGEIYRRYTDLVEPFGIDESWLDVTGTLGLFGG</sequence>
<dbReference type="SUPFAM" id="SSF56672">
    <property type="entry name" value="DNA/RNA polymerases"/>
    <property type="match status" value="1"/>
</dbReference>
<dbReference type="AlphaFoldDB" id="A0A3E2B166"/>
<keyword evidence="4" id="KW-1185">Reference proteome</keyword>
<dbReference type="InterPro" id="IPR050116">
    <property type="entry name" value="DNA_polymerase-Y"/>
</dbReference>
<dbReference type="Proteomes" id="UP000260649">
    <property type="component" value="Unassembled WGS sequence"/>
</dbReference>
<dbReference type="PANTHER" id="PTHR11076:SF33">
    <property type="entry name" value="DNA POLYMERASE KAPPA"/>
    <property type="match status" value="1"/>
</dbReference>
<dbReference type="InterPro" id="IPR001126">
    <property type="entry name" value="UmuC"/>
</dbReference>
<comment type="similarity">
    <text evidence="1">Belongs to the DNA polymerase type-Y family.</text>
</comment>
<reference evidence="3 4" key="1">
    <citation type="submission" date="2018-07" db="EMBL/GenBank/DDBJ databases">
        <title>GABA Modulating Bacteria of the Human Gut Microbiota.</title>
        <authorList>
            <person name="Strandwitz P."/>
            <person name="Kim K.H."/>
            <person name="Terekhova D."/>
            <person name="Liu J.K."/>
            <person name="Sharma A."/>
            <person name="Levering J."/>
            <person name="Mcdonald D."/>
            <person name="Dietrich D."/>
            <person name="Ramadhar T.R."/>
            <person name="Lekbua A."/>
            <person name="Mroue N."/>
            <person name="Liston C."/>
            <person name="Stewart E.J."/>
            <person name="Dubin M.J."/>
            <person name="Zengler K."/>
            <person name="Knight R."/>
            <person name="Gilbert J.A."/>
            <person name="Clardy J."/>
            <person name="Lewis K."/>
        </authorList>
    </citation>
    <scope>NUCLEOTIDE SEQUENCE [LARGE SCALE GENOMIC DNA]</scope>
    <source>
        <strain evidence="3 4">KLE1738</strain>
    </source>
</reference>
<dbReference type="InterPro" id="IPR043128">
    <property type="entry name" value="Rev_trsase/Diguanyl_cyclase"/>
</dbReference>
<gene>
    <name evidence="3" type="ORF">DV520_11155</name>
</gene>
<dbReference type="GO" id="GO:0005829">
    <property type="term" value="C:cytosol"/>
    <property type="evidence" value="ECO:0007669"/>
    <property type="project" value="TreeGrafter"/>
</dbReference>
<dbReference type="Gene3D" id="3.40.1170.60">
    <property type="match status" value="1"/>
</dbReference>
<dbReference type="EMBL" id="QQRQ01000032">
    <property type="protein sequence ID" value="RFT05729.1"/>
    <property type="molecule type" value="Genomic_DNA"/>
</dbReference>
<dbReference type="GO" id="GO:0006281">
    <property type="term" value="P:DNA repair"/>
    <property type="evidence" value="ECO:0007669"/>
    <property type="project" value="InterPro"/>
</dbReference>
<dbReference type="GO" id="GO:0009432">
    <property type="term" value="P:SOS response"/>
    <property type="evidence" value="ECO:0007669"/>
    <property type="project" value="TreeGrafter"/>
</dbReference>
<protein>
    <submittedName>
        <fullName evidence="3">DNA polymerase IV</fullName>
    </submittedName>
</protein>
<evidence type="ECO:0000313" key="4">
    <source>
        <dbReference type="Proteomes" id="UP000260649"/>
    </source>
</evidence>
<accession>A0A3E2B166</accession>
<name>A0A3E2B166_9FIRM</name>
<dbReference type="RefSeq" id="WP_420810950.1">
    <property type="nucleotide sequence ID" value="NZ_QIML01000032.1"/>
</dbReference>
<dbReference type="PROSITE" id="PS50173">
    <property type="entry name" value="UMUC"/>
    <property type="match status" value="1"/>
</dbReference>
<organism evidence="3 4">
    <name type="scientific">Evtepia gabavorous</name>
    <dbReference type="NCBI Taxonomy" id="2211183"/>
    <lineage>
        <taxon>Bacteria</taxon>
        <taxon>Bacillati</taxon>
        <taxon>Bacillota</taxon>
        <taxon>Clostridia</taxon>
        <taxon>Eubacteriales</taxon>
        <taxon>Evtepia</taxon>
    </lineage>
</organism>
<proteinExistence type="inferred from homology"/>
<feature type="domain" description="UmuC" evidence="2">
    <location>
        <begin position="5"/>
        <end position="113"/>
    </location>
</feature>
<dbReference type="GO" id="GO:0042276">
    <property type="term" value="P:error-prone translesion synthesis"/>
    <property type="evidence" value="ECO:0007669"/>
    <property type="project" value="TreeGrafter"/>
</dbReference>
<dbReference type="PANTHER" id="PTHR11076">
    <property type="entry name" value="DNA REPAIR POLYMERASE UMUC / TRANSFERASE FAMILY MEMBER"/>
    <property type="match status" value="1"/>
</dbReference>
<evidence type="ECO:0000259" key="2">
    <source>
        <dbReference type="PROSITE" id="PS50173"/>
    </source>
</evidence>
<dbReference type="InterPro" id="IPR043502">
    <property type="entry name" value="DNA/RNA_pol_sf"/>
</dbReference>
<dbReference type="Gene3D" id="3.30.70.270">
    <property type="match status" value="1"/>
</dbReference>
<feature type="non-terminal residue" evidence="3">
    <location>
        <position position="120"/>
    </location>
</feature>
<evidence type="ECO:0000313" key="3">
    <source>
        <dbReference type="EMBL" id="RFT05729.1"/>
    </source>
</evidence>
<comment type="caution">
    <text evidence="3">The sequence shown here is derived from an EMBL/GenBank/DDBJ whole genome shotgun (WGS) entry which is preliminary data.</text>
</comment>
<dbReference type="Pfam" id="PF00817">
    <property type="entry name" value="IMS"/>
    <property type="match status" value="1"/>
</dbReference>
<dbReference type="GeneID" id="97996291"/>
<dbReference type="GO" id="GO:0003887">
    <property type="term" value="F:DNA-directed DNA polymerase activity"/>
    <property type="evidence" value="ECO:0007669"/>
    <property type="project" value="TreeGrafter"/>
</dbReference>